<evidence type="ECO:0000256" key="1">
    <source>
        <dbReference type="SAM" id="Phobius"/>
    </source>
</evidence>
<keyword evidence="1" id="KW-0812">Transmembrane</keyword>
<dbReference type="EMBL" id="CP015994">
    <property type="protein sequence ID" value="ASI48197.1"/>
    <property type="molecule type" value="Genomic_DNA"/>
</dbReference>
<dbReference type="OrthoDB" id="9815600at2"/>
<keyword evidence="1" id="KW-0472">Membrane</keyword>
<feature type="transmembrane region" description="Helical" evidence="1">
    <location>
        <begin position="26"/>
        <end position="47"/>
    </location>
</feature>
<dbReference type="AlphaFoldDB" id="A0A2Z2LCK2"/>
<dbReference type="KEGG" id="aoh:AOV_02080"/>
<evidence type="ECO:0000313" key="3">
    <source>
        <dbReference type="Proteomes" id="UP000259762"/>
    </source>
</evidence>
<protein>
    <submittedName>
        <fullName evidence="2">Septum formation initiator</fullName>
    </submittedName>
</protein>
<keyword evidence="3" id="KW-1185">Reference proteome</keyword>
<evidence type="ECO:0000313" key="2">
    <source>
        <dbReference type="EMBL" id="ASI48197.1"/>
    </source>
</evidence>
<gene>
    <name evidence="2" type="ORF">AOV_02080</name>
</gene>
<keyword evidence="1" id="KW-1133">Transmembrane helix</keyword>
<proteinExistence type="predicted"/>
<name>A0A2Z2LCK2_9RICK</name>
<sequence>MHRFGRRLGMVGAPPRVGLAVSTSKVRLCVILVTCIVTCYLGASAMFGERGLLAMLRLRQELRRCESDLSRMVRLKEEMQRRNALLYEDSLSLDLLDERSRSVLGHVEPDELVVILKPQ</sequence>
<reference evidence="3" key="1">
    <citation type="submission" date="2018-06" db="EMBL/GenBank/DDBJ databases">
        <title>The Anaplasma ovis genome reveals a high proportion of pseudogenes.</title>
        <authorList>
            <person name="Liu Z."/>
            <person name="Peasley A.M."/>
            <person name="Yang J."/>
            <person name="Li Y."/>
            <person name="Guan G."/>
            <person name="Luo J."/>
            <person name="Yin H."/>
            <person name="Brayton K.A."/>
        </authorList>
    </citation>
    <scope>NUCLEOTIDE SEQUENCE [LARGE SCALE GENOMIC DNA]</scope>
    <source>
        <strain evidence="3">Haibei</strain>
    </source>
</reference>
<organism evidence="2 3">
    <name type="scientific">Anaplasma ovis str. Haibei</name>
    <dbReference type="NCBI Taxonomy" id="1248439"/>
    <lineage>
        <taxon>Bacteria</taxon>
        <taxon>Pseudomonadati</taxon>
        <taxon>Pseudomonadota</taxon>
        <taxon>Alphaproteobacteria</taxon>
        <taxon>Rickettsiales</taxon>
        <taxon>Anaplasmataceae</taxon>
        <taxon>Anaplasma</taxon>
    </lineage>
</organism>
<accession>A0A2Z2LCK2</accession>
<dbReference type="Proteomes" id="UP000259762">
    <property type="component" value="Chromosome"/>
</dbReference>
<reference evidence="2 3" key="2">
    <citation type="journal article" date="2019" name="BMC Genomics">
        <title>The Anaplasma ovis genome reveals a high proportion of pseudogenes.</title>
        <authorList>
            <person name="Liu Z."/>
            <person name="Peasley A.M."/>
            <person name="Yang J."/>
            <person name="Li Y."/>
            <person name="Guan G."/>
            <person name="Luo J."/>
            <person name="Yin H."/>
            <person name="Brayton K.A."/>
        </authorList>
    </citation>
    <scope>NUCLEOTIDE SEQUENCE [LARGE SCALE GENOMIC DNA]</scope>
    <source>
        <strain evidence="2 3">Haibei</strain>
    </source>
</reference>